<dbReference type="FunFam" id="3.40.50.300:FF:000056">
    <property type="entry name" value="Cell division ATP-binding protein FtsE"/>
    <property type="match status" value="1"/>
</dbReference>
<dbReference type="eggNOG" id="COG2884">
    <property type="taxonomic scope" value="Bacteria"/>
</dbReference>
<comment type="similarity">
    <text evidence="2">Belongs to the ABC transporter superfamily.</text>
</comment>
<evidence type="ECO:0000256" key="2">
    <source>
        <dbReference type="ARBA" id="ARBA00005417"/>
    </source>
</evidence>
<dbReference type="InterPro" id="IPR017871">
    <property type="entry name" value="ABC_transporter-like_CS"/>
</dbReference>
<dbReference type="SUPFAM" id="SSF52540">
    <property type="entry name" value="P-loop containing nucleoside triphosphate hydrolases"/>
    <property type="match status" value="1"/>
</dbReference>
<name>F0R3C6_PHOSB</name>
<keyword evidence="4" id="KW-0547">Nucleotide-binding</keyword>
<dbReference type="Gene3D" id="3.40.50.300">
    <property type="entry name" value="P-loop containing nucleotide triphosphate hydrolases"/>
    <property type="match status" value="1"/>
</dbReference>
<reference evidence="7 8" key="1">
    <citation type="journal article" date="2011" name="Stand. Genomic Sci.">
        <title>Complete genome sequence of Bacteroides salanitronis type strain (BL78).</title>
        <authorList>
            <person name="Gronow S."/>
            <person name="Held B."/>
            <person name="Lucas S."/>
            <person name="Lapidus A."/>
            <person name="Del Rio T.G."/>
            <person name="Nolan M."/>
            <person name="Tice H."/>
            <person name="Deshpande S."/>
            <person name="Cheng J.F."/>
            <person name="Pitluck S."/>
            <person name="Liolios K."/>
            <person name="Pagani I."/>
            <person name="Ivanova N."/>
            <person name="Mavromatis K."/>
            <person name="Pati A."/>
            <person name="Tapia R."/>
            <person name="Han C."/>
            <person name="Goodwin L."/>
            <person name="Chen A."/>
            <person name="Palaniappan K."/>
            <person name="Land M."/>
            <person name="Hauser L."/>
            <person name="Chang Y.J."/>
            <person name="Jeffries C.D."/>
            <person name="Brambilla E.M."/>
            <person name="Rohde M."/>
            <person name="Goker M."/>
            <person name="Detter J.C."/>
            <person name="Woyke T."/>
            <person name="Bristow J."/>
            <person name="Markowitz V."/>
            <person name="Hugenholtz P."/>
            <person name="Kyrpides N.C."/>
            <person name="Klenk H.P."/>
            <person name="Eisen J.A."/>
        </authorList>
    </citation>
    <scope>NUCLEOTIDE SEQUENCE [LARGE SCALE GENOMIC DNA]</scope>
    <source>
        <strain evidence="7 8">DSM 18170</strain>
    </source>
</reference>
<gene>
    <name evidence="7" type="ordered locus">Bacsa_0944</name>
</gene>
<dbReference type="PROSITE" id="PS50893">
    <property type="entry name" value="ABC_TRANSPORTER_2"/>
    <property type="match status" value="1"/>
</dbReference>
<dbReference type="GO" id="GO:0005524">
    <property type="term" value="F:ATP binding"/>
    <property type="evidence" value="ECO:0007669"/>
    <property type="project" value="UniProtKB-KW"/>
</dbReference>
<sequence length="226" mass="25753">MNEETLIRYKGVEINQQALCVLHDVDFELHKGEFIYIIGKVGSGKSTFLKTIYGELDIAEGEATVLGYNLKKVKQRQISELRRKLGIVFQDFQLLIDRNVHDNLDFVLRATGWKQRSEIESRIEEVLQLVGMENKGYKMPNELSGGEQQRIVIARAILNKPDIILADEPTGNLDVETGRNIVELLKEICKQGSSIIMTTHNLNLLSEFPGIVYRCEQHQLQRIGES</sequence>
<dbReference type="InterPro" id="IPR003439">
    <property type="entry name" value="ABC_transporter-like_ATP-bd"/>
</dbReference>
<dbReference type="RefSeq" id="WP_013616983.1">
    <property type="nucleotide sequence ID" value="NC_015164.1"/>
</dbReference>
<comment type="function">
    <text evidence="1">Part of the ABC transporter FtsEX involved in cellular division. Important for assembly or stability of the septal ring.</text>
</comment>
<dbReference type="GO" id="GO:0016887">
    <property type="term" value="F:ATP hydrolysis activity"/>
    <property type="evidence" value="ECO:0007669"/>
    <property type="project" value="InterPro"/>
</dbReference>
<dbReference type="OrthoDB" id="9802264at2"/>
<dbReference type="EMBL" id="CP002530">
    <property type="protein sequence ID" value="ADY35535.1"/>
    <property type="molecule type" value="Genomic_DNA"/>
</dbReference>
<dbReference type="PANTHER" id="PTHR24220">
    <property type="entry name" value="IMPORT ATP-BINDING PROTEIN"/>
    <property type="match status" value="1"/>
</dbReference>
<feature type="domain" description="ABC transporter" evidence="6">
    <location>
        <begin position="7"/>
        <end position="226"/>
    </location>
</feature>
<dbReference type="PANTHER" id="PTHR24220:SF470">
    <property type="entry name" value="CELL DIVISION ATP-BINDING PROTEIN FTSE"/>
    <property type="match status" value="1"/>
</dbReference>
<evidence type="ECO:0000256" key="3">
    <source>
        <dbReference type="ARBA" id="ARBA00020019"/>
    </source>
</evidence>
<evidence type="ECO:0000259" key="6">
    <source>
        <dbReference type="PROSITE" id="PS50893"/>
    </source>
</evidence>
<dbReference type="InterPro" id="IPR027417">
    <property type="entry name" value="P-loop_NTPase"/>
</dbReference>
<evidence type="ECO:0000256" key="4">
    <source>
        <dbReference type="ARBA" id="ARBA00022741"/>
    </source>
</evidence>
<keyword evidence="5" id="KW-0067">ATP-binding</keyword>
<keyword evidence="8" id="KW-1185">Reference proteome</keyword>
<dbReference type="GO" id="GO:0005886">
    <property type="term" value="C:plasma membrane"/>
    <property type="evidence" value="ECO:0007669"/>
    <property type="project" value="TreeGrafter"/>
</dbReference>
<dbReference type="STRING" id="667015.Bacsa_0944"/>
<evidence type="ECO:0000256" key="1">
    <source>
        <dbReference type="ARBA" id="ARBA00002579"/>
    </source>
</evidence>
<accession>F0R3C6</accession>
<dbReference type="Proteomes" id="UP000007486">
    <property type="component" value="Chromosome"/>
</dbReference>
<protein>
    <recommendedName>
        <fullName evidence="3">Cell division ATP-binding protein FtsE</fullName>
    </recommendedName>
</protein>
<dbReference type="Pfam" id="PF00005">
    <property type="entry name" value="ABC_tran"/>
    <property type="match status" value="1"/>
</dbReference>
<proteinExistence type="inferred from homology"/>
<dbReference type="AlphaFoldDB" id="F0R3C6"/>
<dbReference type="HOGENOM" id="CLU_000604_1_22_10"/>
<dbReference type="PROSITE" id="PS00211">
    <property type="entry name" value="ABC_TRANSPORTER_1"/>
    <property type="match status" value="1"/>
</dbReference>
<keyword evidence="7" id="KW-0378">Hydrolase</keyword>
<dbReference type="SMART" id="SM00382">
    <property type="entry name" value="AAA"/>
    <property type="match status" value="1"/>
</dbReference>
<dbReference type="KEGG" id="bsa:Bacsa_0944"/>
<evidence type="ECO:0000256" key="5">
    <source>
        <dbReference type="ARBA" id="ARBA00022840"/>
    </source>
</evidence>
<dbReference type="GO" id="GO:0022857">
    <property type="term" value="F:transmembrane transporter activity"/>
    <property type="evidence" value="ECO:0007669"/>
    <property type="project" value="TreeGrafter"/>
</dbReference>
<dbReference type="InterPro" id="IPR003593">
    <property type="entry name" value="AAA+_ATPase"/>
</dbReference>
<evidence type="ECO:0000313" key="7">
    <source>
        <dbReference type="EMBL" id="ADY35535.1"/>
    </source>
</evidence>
<dbReference type="InterPro" id="IPR015854">
    <property type="entry name" value="ABC_transpr_LolD-like"/>
</dbReference>
<evidence type="ECO:0000313" key="8">
    <source>
        <dbReference type="Proteomes" id="UP000007486"/>
    </source>
</evidence>
<organism evidence="7 8">
    <name type="scientific">Phocaeicola salanitronis (strain DSM 18170 / JCM 13657 / CCUG 60908 / BL78)</name>
    <name type="common">Bacteroides salanitronis</name>
    <dbReference type="NCBI Taxonomy" id="667015"/>
    <lineage>
        <taxon>Bacteria</taxon>
        <taxon>Pseudomonadati</taxon>
        <taxon>Bacteroidota</taxon>
        <taxon>Bacteroidia</taxon>
        <taxon>Bacteroidales</taxon>
        <taxon>Bacteroidaceae</taxon>
        <taxon>Phocaeicola</taxon>
    </lineage>
</organism>